<keyword evidence="5" id="KW-1185">Reference proteome</keyword>
<evidence type="ECO:0000313" key="5">
    <source>
        <dbReference type="Proteomes" id="UP000614601"/>
    </source>
</evidence>
<keyword evidence="2" id="KW-0539">Nucleus</keyword>
<dbReference type="OrthoDB" id="6230630at2759"/>
<organism evidence="4 5">
    <name type="scientific">Bursaphelenchus okinawaensis</name>
    <dbReference type="NCBI Taxonomy" id="465554"/>
    <lineage>
        <taxon>Eukaryota</taxon>
        <taxon>Metazoa</taxon>
        <taxon>Ecdysozoa</taxon>
        <taxon>Nematoda</taxon>
        <taxon>Chromadorea</taxon>
        <taxon>Rhabditida</taxon>
        <taxon>Tylenchina</taxon>
        <taxon>Tylenchomorpha</taxon>
        <taxon>Aphelenchoidea</taxon>
        <taxon>Aphelenchoididae</taxon>
        <taxon>Bursaphelenchus</taxon>
    </lineage>
</organism>
<dbReference type="Proteomes" id="UP000614601">
    <property type="component" value="Unassembled WGS sequence"/>
</dbReference>
<evidence type="ECO:0000313" key="4">
    <source>
        <dbReference type="EMBL" id="CAD5214824.1"/>
    </source>
</evidence>
<dbReference type="GO" id="GO:0005634">
    <property type="term" value="C:nucleus"/>
    <property type="evidence" value="ECO:0007669"/>
    <property type="project" value="UniProtKB-SubCell"/>
</dbReference>
<gene>
    <name evidence="4" type="ORF">BOKJ2_LOCUS5786</name>
</gene>
<evidence type="ECO:0000256" key="2">
    <source>
        <dbReference type="PROSITE-ProRule" id="PRU00089"/>
    </source>
</evidence>
<proteinExistence type="predicted"/>
<dbReference type="AlphaFoldDB" id="A0A811KI45"/>
<feature type="DNA-binding region" description="Fork-head" evidence="2">
    <location>
        <begin position="39"/>
        <end position="116"/>
    </location>
</feature>
<dbReference type="GO" id="GO:0003700">
    <property type="term" value="F:DNA-binding transcription factor activity"/>
    <property type="evidence" value="ECO:0007669"/>
    <property type="project" value="InterPro"/>
</dbReference>
<evidence type="ECO:0000259" key="3">
    <source>
        <dbReference type="PROSITE" id="PS50039"/>
    </source>
</evidence>
<dbReference type="EMBL" id="CAJFCW020000003">
    <property type="protein sequence ID" value="CAG9103307.1"/>
    <property type="molecule type" value="Genomic_DNA"/>
</dbReference>
<comment type="subcellular location">
    <subcellularLocation>
        <location evidence="2">Nucleus</location>
    </subcellularLocation>
</comment>
<comment type="caution">
    <text evidence="4">The sequence shown here is derived from an EMBL/GenBank/DDBJ whole genome shotgun (WGS) entry which is preliminary data.</text>
</comment>
<dbReference type="InterPro" id="IPR036390">
    <property type="entry name" value="WH_DNA-bd_sf"/>
</dbReference>
<reference evidence="4" key="1">
    <citation type="submission" date="2020-09" db="EMBL/GenBank/DDBJ databases">
        <authorList>
            <person name="Kikuchi T."/>
        </authorList>
    </citation>
    <scope>NUCLEOTIDE SEQUENCE</scope>
    <source>
        <strain evidence="4">SH1</strain>
    </source>
</reference>
<name>A0A811KI45_9BILA</name>
<keyword evidence="1 2" id="KW-0238">DNA-binding</keyword>
<dbReference type="InterPro" id="IPR036388">
    <property type="entry name" value="WH-like_DNA-bd_sf"/>
</dbReference>
<dbReference type="Proteomes" id="UP000783686">
    <property type="component" value="Unassembled WGS sequence"/>
</dbReference>
<protein>
    <recommendedName>
        <fullName evidence="3">Fork-head domain-containing protein</fullName>
    </recommendedName>
</protein>
<dbReference type="SUPFAM" id="SSF46785">
    <property type="entry name" value="Winged helix' DNA-binding domain"/>
    <property type="match status" value="1"/>
</dbReference>
<dbReference type="Pfam" id="PF00250">
    <property type="entry name" value="Forkhead"/>
    <property type="match status" value="1"/>
</dbReference>
<feature type="domain" description="Fork-head" evidence="3">
    <location>
        <begin position="39"/>
        <end position="116"/>
    </location>
</feature>
<sequence length="217" mass="25477">MDDKPVNLTWLTKTTTYPFALPYSEDKVTKVIKEKPTSRPPHSLAVLIYETFRHHRSQLTVSQIADSIARKYDYYRIRKQWTITGTIRNALSKDPRFKKLPKDGAMGRRANYWILDNPFIWQEIMNGTAPEIKNDADLRVELAKRYITEDMDPLSKYIDSNNNQYDESLTDWTNLEVCKLGEGVEQEIQEILKSSDFSPQHQQHPWAEDVKVEDWIL</sequence>
<dbReference type="InterPro" id="IPR001766">
    <property type="entry name" value="Fork_head_dom"/>
</dbReference>
<dbReference type="Gene3D" id="1.10.10.10">
    <property type="entry name" value="Winged helix-like DNA-binding domain superfamily/Winged helix DNA-binding domain"/>
    <property type="match status" value="1"/>
</dbReference>
<evidence type="ECO:0000256" key="1">
    <source>
        <dbReference type="ARBA" id="ARBA00023125"/>
    </source>
</evidence>
<accession>A0A811KI45</accession>
<dbReference type="SMART" id="SM00339">
    <property type="entry name" value="FH"/>
    <property type="match status" value="1"/>
</dbReference>
<dbReference type="EMBL" id="CAJFDH010000003">
    <property type="protein sequence ID" value="CAD5214824.1"/>
    <property type="molecule type" value="Genomic_DNA"/>
</dbReference>
<dbReference type="GO" id="GO:0043565">
    <property type="term" value="F:sequence-specific DNA binding"/>
    <property type="evidence" value="ECO:0007669"/>
    <property type="project" value="InterPro"/>
</dbReference>
<dbReference type="PROSITE" id="PS50039">
    <property type="entry name" value="FORK_HEAD_3"/>
    <property type="match status" value="1"/>
</dbReference>